<keyword evidence="1" id="KW-0285">Flavoprotein</keyword>
<name>A0A553ZVT8_9BACI</name>
<proteinExistence type="predicted"/>
<evidence type="ECO:0000259" key="7">
    <source>
        <dbReference type="Pfam" id="PF22290"/>
    </source>
</evidence>
<protein>
    <submittedName>
        <fullName evidence="8">FAD-dependent oxidoreductase</fullName>
    </submittedName>
</protein>
<dbReference type="RefSeq" id="WP_143849852.1">
    <property type="nucleotide sequence ID" value="NZ_VLXZ01000011.1"/>
</dbReference>
<feature type="domain" description="Dimethylamine monooxygenase subunit DmmA-like N-terminal" evidence="7">
    <location>
        <begin position="115"/>
        <end position="227"/>
    </location>
</feature>
<evidence type="ECO:0000256" key="5">
    <source>
        <dbReference type="ARBA" id="ARBA00023004"/>
    </source>
</evidence>
<dbReference type="AlphaFoldDB" id="A0A553ZVT8"/>
<organism evidence="8 9">
    <name type="scientific">Alkalicoccobacillus porphyridii</name>
    <dbReference type="NCBI Taxonomy" id="2597270"/>
    <lineage>
        <taxon>Bacteria</taxon>
        <taxon>Bacillati</taxon>
        <taxon>Bacillota</taxon>
        <taxon>Bacilli</taxon>
        <taxon>Bacillales</taxon>
        <taxon>Bacillaceae</taxon>
        <taxon>Alkalicoccobacillus</taxon>
    </lineage>
</organism>
<dbReference type="InterPro" id="IPR039261">
    <property type="entry name" value="FNR_nucleotide-bd"/>
</dbReference>
<dbReference type="GO" id="GO:0046872">
    <property type="term" value="F:metal ion binding"/>
    <property type="evidence" value="ECO:0007669"/>
    <property type="project" value="UniProtKB-KW"/>
</dbReference>
<dbReference type="PANTHER" id="PTHR47354:SF5">
    <property type="entry name" value="PROTEIN RFBI"/>
    <property type="match status" value="1"/>
</dbReference>
<dbReference type="PANTHER" id="PTHR47354">
    <property type="entry name" value="NADH OXIDOREDUCTASE HCR"/>
    <property type="match status" value="1"/>
</dbReference>
<evidence type="ECO:0000256" key="3">
    <source>
        <dbReference type="ARBA" id="ARBA00022723"/>
    </source>
</evidence>
<dbReference type="EMBL" id="VLXZ01000011">
    <property type="protein sequence ID" value="TSB45426.1"/>
    <property type="molecule type" value="Genomic_DNA"/>
</dbReference>
<evidence type="ECO:0000313" key="8">
    <source>
        <dbReference type="EMBL" id="TSB45426.1"/>
    </source>
</evidence>
<evidence type="ECO:0000256" key="4">
    <source>
        <dbReference type="ARBA" id="ARBA00023002"/>
    </source>
</evidence>
<keyword evidence="3" id="KW-0479">Metal-binding</keyword>
<keyword evidence="2" id="KW-0001">2Fe-2S</keyword>
<dbReference type="Pfam" id="PF22290">
    <property type="entry name" value="DmmA-like_N"/>
    <property type="match status" value="1"/>
</dbReference>
<dbReference type="Gene3D" id="3.40.50.80">
    <property type="entry name" value="Nucleotide-binding domain of ferredoxin-NADP reductase (FNR) module"/>
    <property type="match status" value="1"/>
</dbReference>
<sequence length="238" mass="26657">MGFLKDSLTIFKKNELVYIGREEVVNGVYSFHFVKPSDLTWHSGQHGLFTITHRKMKDSTRPLSVASSPKENILKITTTITDNPSHFKKGLTELEKGMTLSMSGPVGSFYLSDKHPTLLIANGIGITPFRAMLKQIESQGTDPKGEIHLIYLQGQRGFIYESELRNLGKDLPITVAFIEDKSMLNQAIDQFVEAHKNNGKYYIAGSKSMVESVTNHLKQIGITKKNIRKDAFTGLPLE</sequence>
<dbReference type="Proteomes" id="UP000318521">
    <property type="component" value="Unassembled WGS sequence"/>
</dbReference>
<dbReference type="InterPro" id="IPR050415">
    <property type="entry name" value="MRET"/>
</dbReference>
<keyword evidence="4" id="KW-0560">Oxidoreductase</keyword>
<accession>A0A553ZVT8</accession>
<keyword evidence="5" id="KW-0408">Iron</keyword>
<dbReference type="GO" id="GO:0016491">
    <property type="term" value="F:oxidoreductase activity"/>
    <property type="evidence" value="ECO:0007669"/>
    <property type="project" value="UniProtKB-KW"/>
</dbReference>
<gene>
    <name evidence="8" type="ORF">FN960_15935</name>
</gene>
<keyword evidence="6" id="KW-0411">Iron-sulfur</keyword>
<dbReference type="InterPro" id="IPR017938">
    <property type="entry name" value="Riboflavin_synthase-like_b-brl"/>
</dbReference>
<comment type="caution">
    <text evidence="8">The sequence shown here is derived from an EMBL/GenBank/DDBJ whole genome shotgun (WGS) entry which is preliminary data.</text>
</comment>
<evidence type="ECO:0000313" key="9">
    <source>
        <dbReference type="Proteomes" id="UP000318521"/>
    </source>
</evidence>
<dbReference type="OrthoDB" id="573132at2"/>
<reference evidence="8 9" key="1">
    <citation type="submission" date="2019-07" db="EMBL/GenBank/DDBJ databases">
        <authorList>
            <person name="Park Y.J."/>
            <person name="Jeong S.E."/>
            <person name="Jung H.S."/>
        </authorList>
    </citation>
    <scope>NUCLEOTIDE SEQUENCE [LARGE SCALE GENOMIC DNA]</scope>
    <source>
        <strain evidence="9">P16(2019)</strain>
    </source>
</reference>
<keyword evidence="9" id="KW-1185">Reference proteome</keyword>
<evidence type="ECO:0000256" key="1">
    <source>
        <dbReference type="ARBA" id="ARBA00022630"/>
    </source>
</evidence>
<dbReference type="SUPFAM" id="SSF63380">
    <property type="entry name" value="Riboflavin synthase domain-like"/>
    <property type="match status" value="1"/>
</dbReference>
<evidence type="ECO:0000256" key="2">
    <source>
        <dbReference type="ARBA" id="ARBA00022714"/>
    </source>
</evidence>
<evidence type="ECO:0000256" key="6">
    <source>
        <dbReference type="ARBA" id="ARBA00023014"/>
    </source>
</evidence>
<dbReference type="SUPFAM" id="SSF52343">
    <property type="entry name" value="Ferredoxin reductase-like, C-terminal NADP-linked domain"/>
    <property type="match status" value="1"/>
</dbReference>
<dbReference type="InterPro" id="IPR054582">
    <property type="entry name" value="DmmA-like_N"/>
</dbReference>
<dbReference type="Gene3D" id="2.40.30.10">
    <property type="entry name" value="Translation factors"/>
    <property type="match status" value="1"/>
</dbReference>
<dbReference type="GO" id="GO:0051537">
    <property type="term" value="F:2 iron, 2 sulfur cluster binding"/>
    <property type="evidence" value="ECO:0007669"/>
    <property type="project" value="UniProtKB-KW"/>
</dbReference>
<dbReference type="CDD" id="cd00322">
    <property type="entry name" value="FNR_like"/>
    <property type="match status" value="1"/>
</dbReference>